<dbReference type="eggNOG" id="COG0383">
    <property type="taxonomic scope" value="Bacteria"/>
</dbReference>
<accession>S0JM86</accession>
<dbReference type="GO" id="GO:0004559">
    <property type="term" value="F:alpha-mannosidase activity"/>
    <property type="evidence" value="ECO:0007669"/>
    <property type="project" value="InterPro"/>
</dbReference>
<dbReference type="Pfam" id="PF07748">
    <property type="entry name" value="Glyco_hydro_38C"/>
    <property type="match status" value="1"/>
</dbReference>
<sequence length="298" mass="33305">MALVSGVATNQTEKLASADGRILENTQIKVEIAENGTLAITDKTTQETVTDLLVFENVGDIANEYIFMKPKNDQAILSNDVVADLKVVENHADKAVVKVTHVLEIPVSADELLDIEQQMVIGFTGRKAGRSKETAPLTIETFVTVHKDSKKVDFETRLNNQMKDHRLRVLFPTALQVETHEADSIYEIVERPNQVSPSWENPTNPQHQHAFANLHDATRGVTVGNFGLNEYEIVDDTIAVTLLRCVRELGDWGYFPTPEAQCLGEHTFNYSVELHGTPETRYETYKHAYTAQVPFTVA</sequence>
<evidence type="ECO:0000313" key="3">
    <source>
        <dbReference type="Proteomes" id="UP000014136"/>
    </source>
</evidence>
<keyword evidence="3" id="KW-1185">Reference proteome</keyword>
<dbReference type="PANTHER" id="PTHR46017">
    <property type="entry name" value="ALPHA-MANNOSIDASE 2C1"/>
    <property type="match status" value="1"/>
</dbReference>
<proteinExistence type="predicted"/>
<dbReference type="OrthoDB" id="9764050at2"/>
<dbReference type="GO" id="GO:0030246">
    <property type="term" value="F:carbohydrate binding"/>
    <property type="evidence" value="ECO:0007669"/>
    <property type="project" value="InterPro"/>
</dbReference>
<dbReference type="GO" id="GO:0009313">
    <property type="term" value="P:oligosaccharide catabolic process"/>
    <property type="evidence" value="ECO:0007669"/>
    <property type="project" value="TreeGrafter"/>
</dbReference>
<dbReference type="HOGENOM" id="CLU_932974_0_0_9"/>
<protein>
    <recommendedName>
        <fullName evidence="1">Glycosyl hydrolase family 38 C-terminal domain-containing protein</fullName>
    </recommendedName>
</protein>
<organism evidence="2 3">
    <name type="scientific">Enterococcus saccharolyticus subsp. saccharolyticus ATCC 43076</name>
    <dbReference type="NCBI Taxonomy" id="1139996"/>
    <lineage>
        <taxon>Bacteria</taxon>
        <taxon>Bacillati</taxon>
        <taxon>Bacillota</taxon>
        <taxon>Bacilli</taxon>
        <taxon>Lactobacillales</taxon>
        <taxon>Enterococcaceae</taxon>
        <taxon>Enterococcus</taxon>
    </lineage>
</organism>
<evidence type="ECO:0000313" key="2">
    <source>
        <dbReference type="EMBL" id="EOT28106.1"/>
    </source>
</evidence>
<evidence type="ECO:0000259" key="1">
    <source>
        <dbReference type="Pfam" id="PF07748"/>
    </source>
</evidence>
<dbReference type="PANTHER" id="PTHR46017:SF2">
    <property type="entry name" value="MANNOSYLGLYCERATE HYDROLASE"/>
    <property type="match status" value="1"/>
</dbReference>
<dbReference type="PATRIC" id="fig|1139996.3.peg.1991"/>
<dbReference type="AlphaFoldDB" id="S0JM86"/>
<dbReference type="GO" id="GO:0006013">
    <property type="term" value="P:mannose metabolic process"/>
    <property type="evidence" value="ECO:0007669"/>
    <property type="project" value="InterPro"/>
</dbReference>
<dbReference type="SUPFAM" id="SSF74650">
    <property type="entry name" value="Galactose mutarotase-like"/>
    <property type="match status" value="1"/>
</dbReference>
<dbReference type="STRING" id="41997.RV16_GL000991"/>
<dbReference type="EMBL" id="AHYT01000009">
    <property type="protein sequence ID" value="EOT28106.1"/>
    <property type="molecule type" value="Genomic_DNA"/>
</dbReference>
<name>S0JM86_9ENTE</name>
<dbReference type="InterPro" id="IPR011013">
    <property type="entry name" value="Gal_mutarotase_sf_dom"/>
</dbReference>
<gene>
    <name evidence="2" type="ORF">OMQ_02021</name>
</gene>
<dbReference type="Proteomes" id="UP000014136">
    <property type="component" value="Unassembled WGS sequence"/>
</dbReference>
<dbReference type="Gene3D" id="2.70.98.30">
    <property type="entry name" value="Golgi alpha-mannosidase II, domain 4"/>
    <property type="match status" value="1"/>
</dbReference>
<reference evidence="2 3" key="1">
    <citation type="submission" date="2013-03" db="EMBL/GenBank/DDBJ databases">
        <title>The Genome Sequence of Enterococcus saccharolyticus ATCC_43076 (Illumina only assembly).</title>
        <authorList>
            <consortium name="The Broad Institute Genomics Platform"/>
            <consortium name="The Broad Institute Genome Sequencing Center for Infectious Disease"/>
            <person name="Earl A."/>
            <person name="Russ C."/>
            <person name="Gilmore M."/>
            <person name="Surin D."/>
            <person name="Walker B."/>
            <person name="Young S."/>
            <person name="Zeng Q."/>
            <person name="Gargeya S."/>
            <person name="Fitzgerald M."/>
            <person name="Haas B."/>
            <person name="Abouelleil A."/>
            <person name="Allen A.W."/>
            <person name="Alvarado L."/>
            <person name="Arachchi H.M."/>
            <person name="Berlin A.M."/>
            <person name="Chapman S.B."/>
            <person name="Gainer-Dewar J."/>
            <person name="Goldberg J."/>
            <person name="Griggs A."/>
            <person name="Gujja S."/>
            <person name="Hansen M."/>
            <person name="Howarth C."/>
            <person name="Imamovic A."/>
            <person name="Ireland A."/>
            <person name="Larimer J."/>
            <person name="McCowan C."/>
            <person name="Murphy C."/>
            <person name="Pearson M."/>
            <person name="Poon T.W."/>
            <person name="Priest M."/>
            <person name="Roberts A."/>
            <person name="Saif S."/>
            <person name="Shea T."/>
            <person name="Sisk P."/>
            <person name="Sykes S."/>
            <person name="Wortman J."/>
            <person name="Nusbaum C."/>
            <person name="Birren B."/>
        </authorList>
    </citation>
    <scope>NUCLEOTIDE SEQUENCE [LARGE SCALE GENOMIC DNA]</scope>
    <source>
        <strain evidence="2 3">ATCC 43076</strain>
    </source>
</reference>
<comment type="caution">
    <text evidence="2">The sequence shown here is derived from an EMBL/GenBank/DDBJ whole genome shotgun (WGS) entry which is preliminary data.</text>
</comment>
<feature type="domain" description="Glycosyl hydrolase family 38 C-terminal" evidence="1">
    <location>
        <begin position="23"/>
        <end position="245"/>
    </location>
</feature>
<dbReference type="InterPro" id="IPR011682">
    <property type="entry name" value="Glyco_hydro_38_C"/>
</dbReference>